<keyword evidence="1" id="KW-0732">Signal</keyword>
<feature type="chain" id="PRO_5003939273" description="Signal peptide containing protein" evidence="1">
    <location>
        <begin position="25"/>
        <end position="369"/>
    </location>
</feature>
<evidence type="ECO:0000256" key="1">
    <source>
        <dbReference type="SAM" id="SignalP"/>
    </source>
</evidence>
<name>L0AW44_THEEQ</name>
<dbReference type="RefSeq" id="XP_004828917.1">
    <property type="nucleotide sequence ID" value="XM_004828860.1"/>
</dbReference>
<accession>L0AW44</accession>
<dbReference type="EMBL" id="CP001669">
    <property type="protein sequence ID" value="AFZ79251.1"/>
    <property type="molecule type" value="Genomic_DNA"/>
</dbReference>
<organism evidence="2 3">
    <name type="scientific">Theileria equi strain WA</name>
    <dbReference type="NCBI Taxonomy" id="1537102"/>
    <lineage>
        <taxon>Eukaryota</taxon>
        <taxon>Sar</taxon>
        <taxon>Alveolata</taxon>
        <taxon>Apicomplexa</taxon>
        <taxon>Aconoidasida</taxon>
        <taxon>Piroplasmida</taxon>
        <taxon>Theileriidae</taxon>
        <taxon>Theileria</taxon>
    </lineage>
</organism>
<feature type="signal peptide" evidence="1">
    <location>
        <begin position="1"/>
        <end position="24"/>
    </location>
</feature>
<dbReference type="GeneID" id="15807058"/>
<dbReference type="Pfam" id="PF04385">
    <property type="entry name" value="FAINT"/>
    <property type="match status" value="1"/>
</dbReference>
<dbReference type="Proteomes" id="UP000031512">
    <property type="component" value="Chromosome 1"/>
</dbReference>
<evidence type="ECO:0008006" key="4">
    <source>
        <dbReference type="Google" id="ProtNLM"/>
    </source>
</evidence>
<evidence type="ECO:0000313" key="2">
    <source>
        <dbReference type="EMBL" id="AFZ79251.1"/>
    </source>
</evidence>
<sequence length="369" mass="42298">MNVGEKMNVFSVILATCLVGLCRCRNSRLPTDRFIIEILDDYAEDEIVTSDFVEETETHKSTAWTGKKLVWDMANGTVYEAEYTPSLARRRNDEKVEDVAVDDSRVLTHSRHTTTLDLANPDKDECEFFEYPFAGNVIKLIVPKKNTTVIRLVDGEKEIWIPSTGETFDHTKVYLNKDGTPELVLVVTKRADTSKETYLELKDGKWKSCTNHEEKMRILMAPAEWISNFELDLALANSTDECSSFEVDLLGVTTKHFYPKPGHVAIQVKDGNEELWHAGKHVSRYGGRIIGMFGGYDDYCRYCLIYRKGDKELLEIVTVENLSRWWKYFEKNADGKWTSMTEKNDFLRKLQEMRKSVSPPNPSSTTTPS</sequence>
<dbReference type="InterPro" id="IPR007480">
    <property type="entry name" value="DUF529"/>
</dbReference>
<evidence type="ECO:0000313" key="3">
    <source>
        <dbReference type="Proteomes" id="UP000031512"/>
    </source>
</evidence>
<dbReference type="KEGG" id="beq:BEWA_020980"/>
<protein>
    <recommendedName>
        <fullName evidence="4">Signal peptide containing protein</fullName>
    </recommendedName>
</protein>
<dbReference type="VEuPathDB" id="PiroplasmaDB:BEWA_020980"/>
<dbReference type="AlphaFoldDB" id="L0AW44"/>
<proteinExistence type="predicted"/>
<reference evidence="2 3" key="1">
    <citation type="journal article" date="2012" name="BMC Genomics">
        <title>Comparative genomic analysis and phylogenetic position of Theileria equi.</title>
        <authorList>
            <person name="Kappmeyer L.S."/>
            <person name="Thiagarajan M."/>
            <person name="Herndon D.R."/>
            <person name="Ramsay J.D."/>
            <person name="Caler E."/>
            <person name="Djikeng A."/>
            <person name="Gillespie J.J."/>
            <person name="Lau A.O."/>
            <person name="Roalson E.H."/>
            <person name="Silva J.C."/>
            <person name="Silva M.G."/>
            <person name="Suarez C.E."/>
            <person name="Ueti M.W."/>
            <person name="Nene V.M."/>
            <person name="Mealey R.H."/>
            <person name="Knowles D.P."/>
            <person name="Brayton K.A."/>
        </authorList>
    </citation>
    <scope>NUCLEOTIDE SEQUENCE [LARGE SCALE GENOMIC DNA]</scope>
    <source>
        <strain evidence="2 3">WA</strain>
    </source>
</reference>
<keyword evidence="3" id="KW-1185">Reference proteome</keyword>
<gene>
    <name evidence="2" type="ORF">BEWA_020980</name>
</gene>